<sequence>MIKILLSKKLGELRWTQKDLARATGIRYNTINDLYHDMAARVSLEHLDLICEALDCNLSEIVEYKPNTIKTTKTRTGHERPE</sequence>
<evidence type="ECO:0000313" key="3">
    <source>
        <dbReference type="Proteomes" id="UP000194903"/>
    </source>
</evidence>
<dbReference type="InterPro" id="IPR001387">
    <property type="entry name" value="Cro/C1-type_HTH"/>
</dbReference>
<dbReference type="GO" id="GO:0003677">
    <property type="term" value="F:DNA binding"/>
    <property type="evidence" value="ECO:0007669"/>
    <property type="project" value="InterPro"/>
</dbReference>
<dbReference type="SMART" id="SM00530">
    <property type="entry name" value="HTH_XRE"/>
    <property type="match status" value="1"/>
</dbReference>
<dbReference type="RefSeq" id="WP_087021813.1">
    <property type="nucleotide sequence ID" value="NZ_NHOC01000011.1"/>
</dbReference>
<keyword evidence="3" id="KW-1185">Reference proteome</keyword>
<comment type="caution">
    <text evidence="2">The sequence shown here is derived from an EMBL/GenBank/DDBJ whole genome shotgun (WGS) entry which is preliminary data.</text>
</comment>
<dbReference type="SUPFAM" id="SSF47413">
    <property type="entry name" value="lambda repressor-like DNA-binding domains"/>
    <property type="match status" value="1"/>
</dbReference>
<name>A0A252F1Z7_9FIRM</name>
<evidence type="ECO:0000259" key="1">
    <source>
        <dbReference type="PROSITE" id="PS50943"/>
    </source>
</evidence>
<dbReference type="Proteomes" id="UP000194903">
    <property type="component" value="Unassembled WGS sequence"/>
</dbReference>
<dbReference type="Pfam" id="PF13443">
    <property type="entry name" value="HTH_26"/>
    <property type="match status" value="1"/>
</dbReference>
<dbReference type="AlphaFoldDB" id="A0A252F1Z7"/>
<evidence type="ECO:0000313" key="2">
    <source>
        <dbReference type="EMBL" id="OUM19620.1"/>
    </source>
</evidence>
<dbReference type="InterPro" id="IPR010982">
    <property type="entry name" value="Lambda_DNA-bd_dom_sf"/>
</dbReference>
<dbReference type="OrthoDB" id="9804186at2"/>
<gene>
    <name evidence="2" type="ORF">CBW42_11875</name>
</gene>
<reference evidence="2 3" key="1">
    <citation type="submission" date="2017-05" db="EMBL/GenBank/DDBJ databases">
        <title>Butyricicoccus porcorum sp. nov. a butyrate-producing bacterium from the swine intestinal tract.</title>
        <authorList>
            <person name="Trachsel J."/>
            <person name="Humphrey S."/>
            <person name="Allen H.K."/>
        </authorList>
    </citation>
    <scope>NUCLEOTIDE SEQUENCE [LARGE SCALE GENOMIC DNA]</scope>
    <source>
        <strain evidence="2">BB10</strain>
    </source>
</reference>
<dbReference type="PROSITE" id="PS50943">
    <property type="entry name" value="HTH_CROC1"/>
    <property type="match status" value="1"/>
</dbReference>
<protein>
    <submittedName>
        <fullName evidence="2">Transcriptional regulator</fullName>
    </submittedName>
</protein>
<organism evidence="2 3">
    <name type="scientific">Butyricicoccus porcorum</name>
    <dbReference type="NCBI Taxonomy" id="1945634"/>
    <lineage>
        <taxon>Bacteria</taxon>
        <taxon>Bacillati</taxon>
        <taxon>Bacillota</taxon>
        <taxon>Clostridia</taxon>
        <taxon>Eubacteriales</taxon>
        <taxon>Butyricicoccaceae</taxon>
        <taxon>Butyricicoccus</taxon>
    </lineage>
</organism>
<proteinExistence type="predicted"/>
<accession>A0A252F1Z7</accession>
<dbReference type="CDD" id="cd00093">
    <property type="entry name" value="HTH_XRE"/>
    <property type="match status" value="1"/>
</dbReference>
<dbReference type="Gene3D" id="1.10.260.40">
    <property type="entry name" value="lambda repressor-like DNA-binding domains"/>
    <property type="match status" value="1"/>
</dbReference>
<feature type="domain" description="HTH cro/C1-type" evidence="1">
    <location>
        <begin position="12"/>
        <end position="61"/>
    </location>
</feature>
<dbReference type="EMBL" id="NHOC01000011">
    <property type="protein sequence ID" value="OUM19620.1"/>
    <property type="molecule type" value="Genomic_DNA"/>
</dbReference>